<dbReference type="RefSeq" id="WP_046761277.1">
    <property type="nucleotide sequence ID" value="NZ_BKNL01000070.1"/>
</dbReference>
<name>A0A8I1ALY6_ACIBZ</name>
<reference evidence="1" key="1">
    <citation type="submission" date="2022-02" db="EMBL/GenBank/DDBJ databases">
        <title>Characterization of Tn125 harboring carbapenem-resistant Acinetobacter bereziniae clinical isolates.</title>
        <authorList>
            <person name="Wong N.-K."/>
            <person name="Pan Q."/>
        </authorList>
    </citation>
    <scope>NUCLEOTIDE SEQUENCE</scope>
    <source>
        <strain evidence="1">GD03393</strain>
    </source>
</reference>
<sequence length="266" mass="30614">MKQSRYLDELNILLNQSKFEQVEVYLKAHSNLPGPRANLELSYSFARCFANISISQSLWEFLEQLLNTSTDGNSRETILPFSALLGLSQSYFSQDTTHQKIILNQNQTMMNDSRWRLREAAAMACQIIGEQDFSTIKKWFEQIYPDSSLLEKRGILVTLAHPPLLTTAANTVYCLNLCEQIFNDIFPSDHQTIDQSEAFKTLKKSLEYVLSVFVAADPLLGFDLLAKLAERKHQQINKILKANLSKSRLTKKYMLKINKIYEMMDQ</sequence>
<dbReference type="AlphaFoldDB" id="A0A8I1ALY6"/>
<proteinExistence type="predicted"/>
<organism evidence="1 2">
    <name type="scientific">Acinetobacter bereziniae</name>
    <name type="common">Acinetobacter genomosp. 10</name>
    <dbReference type="NCBI Taxonomy" id="106648"/>
    <lineage>
        <taxon>Bacteria</taxon>
        <taxon>Pseudomonadati</taxon>
        <taxon>Pseudomonadota</taxon>
        <taxon>Gammaproteobacteria</taxon>
        <taxon>Moraxellales</taxon>
        <taxon>Moraxellaceae</taxon>
        <taxon>Acinetobacter</taxon>
    </lineage>
</organism>
<evidence type="ECO:0000313" key="2">
    <source>
        <dbReference type="Proteomes" id="UP000644140"/>
    </source>
</evidence>
<protein>
    <submittedName>
        <fullName evidence="1">Uncharacterized protein</fullName>
    </submittedName>
</protein>
<dbReference type="EMBL" id="CP092085">
    <property type="protein sequence ID" value="UUN96610.1"/>
    <property type="molecule type" value="Genomic_DNA"/>
</dbReference>
<evidence type="ECO:0000313" key="1">
    <source>
        <dbReference type="EMBL" id="UUN96610.1"/>
    </source>
</evidence>
<dbReference type="Proteomes" id="UP000644140">
    <property type="component" value="Chromosome"/>
</dbReference>
<accession>A0A8I1ALY6</accession>
<gene>
    <name evidence="1" type="ORF">I9054_014655</name>
</gene>
<dbReference type="KEGG" id="aber:BSR55_06925"/>